<keyword evidence="2 6" id="KW-0728">SH3 domain</keyword>
<dbReference type="GO" id="GO:0031267">
    <property type="term" value="F:small GTPase binding"/>
    <property type="evidence" value="ECO:0007669"/>
    <property type="project" value="TreeGrafter"/>
</dbReference>
<dbReference type="GO" id="GO:0007520">
    <property type="term" value="P:myoblast fusion"/>
    <property type="evidence" value="ECO:0007669"/>
    <property type="project" value="TreeGrafter"/>
</dbReference>
<protein>
    <recommendedName>
        <fullName evidence="13">Dedicator of cytokinesis protein 1</fullName>
    </recommendedName>
</protein>
<comment type="subcellular location">
    <subcellularLocation>
        <location evidence="1">Cytoplasm</location>
    </subcellularLocation>
</comment>
<sequence length="1346" mass="156079">MAGWLPVHERSKYGVVIANFKDKGSQCLNLIIGETVHIMEENEDWYRGFNPKDRSKKGIFPKSYVLIKEAIITKTGTYDRITPKEPPIVQEITSVLREWGHIWKNQYMNSEANSEFENLKRMMLELIDYRRRIMSKKLTLDEMKEAKRKVTSKIDMGNALLGLDLVIRDEDGNILVPSTTSAISMYRQHVKATERIQTARQAVSARRKIKSKYSFNLYVNVKNFVCRIGEDSDVLMTLYDAKNSCFLSENYLIEWGPQGMPRDIKMLDNLRVLFTDLGSKDAQRERVYLICQVIRIGTMDMKDADTKKLTKGLRRAFGVAAMDVTDIMRSENEIDDDKQHFIPFLPCGDKESLDSAIKRALGGKEINHKSQGLWVTLRKLHGDIKQVREDFPHLLGSATTIARKMGFPEVILPSDVRNDLYVTINIGEFIRGAKTADKNVQVTMTVCNDDGKALPKVICVGGGSELLTEYRSVVYYHEDKPRWYETVKVSITIEEFYKSHLKFTFKHRSSSDNKDKGERPFEMAFVRLMQDNGTTLSDSIHNLLVYQIDSKKADTTNIYLNLPATKVDLERSGQLKETPYNKVKIHAGPLSINTKDSFSISTLVCSTKLTHNVDLMGLLKWREKTGTSGLKNYLLALMKVDGEEVVKFLQDVLDEQFSILMQNSEKDTYDYLVFDALIFIIGLIAERKYQQFSEVLNVYIKENFSATLAYKKLMTVLKSYVDKVQDRKNHDVLYKSMKALEYIFKFIIRSRSLFASLSSNQDQKEFEASLGELFESLTNMMKFKADNTLLVQGAALKYLPSTLSDLMTVCDKRELSNMLVRFIQTVPADRLTKQKMLCLNDIVHSDIFLDPDCRDILLPVMCENIKHLLERGFELDVCVVIMSDILEVLHVKDAGPTDKDITMLVLAVMRTVIQTVIHMNRNSPLIGNYVAVTIGMLRQMKETHYLQYVNNFPTNLDLLDFLMEILMVFRDLVDKNCYPSDWSDMVMMENSVILKSLRYFSHTIRDKFSTPFEYQLWNNFFHCAISFMTQKPLQLEQVSSSKRAKIVSEYKDMRRETGFEIRSMWFNLGHNKIQFVPSMVGPLLEMTLLSENELRKATIPIFFDMMQCEFTQSVGGKLKSIKGNFEEVEHEIITQLDILIEGGRGDTQYKDLFYKLMHGQCENHSTMREQGLVFVEIVKNLLQRLLEYRDVIDDENKENRMMCTVNLLNFYHDINRQEMYIRYLHKLCDLHLECDNYTEAANTLMLYAKLLKWSNETLPTMFVSDRHPNCRSHRSLKEVLYYDIIGYYDKGKMWERGIELCKELISQYEEETFDYNQLSKLLVRYKYIKVLPFQKCRIFSSACLVG</sequence>
<accession>A0A8S4NRL0</accession>
<dbReference type="InterPro" id="IPR056372">
    <property type="entry name" value="TPR_DOCK"/>
</dbReference>
<feature type="domain" description="SH3" evidence="8">
    <location>
        <begin position="9"/>
        <end position="70"/>
    </location>
</feature>
<dbReference type="InterPro" id="IPR043161">
    <property type="entry name" value="DOCK_C_lobe_A"/>
</dbReference>
<dbReference type="InterPro" id="IPR026791">
    <property type="entry name" value="DOCK"/>
</dbReference>
<dbReference type="SUPFAM" id="SSF48371">
    <property type="entry name" value="ARM repeat"/>
    <property type="match status" value="1"/>
</dbReference>
<dbReference type="OrthoDB" id="18896at2759"/>
<dbReference type="Pfam" id="PF14429">
    <property type="entry name" value="DOCK-C2"/>
    <property type="match status" value="1"/>
</dbReference>
<dbReference type="InterPro" id="IPR027357">
    <property type="entry name" value="DOCKER_dom"/>
</dbReference>
<evidence type="ECO:0000256" key="3">
    <source>
        <dbReference type="ARBA" id="ARBA00022490"/>
    </source>
</evidence>
<proteinExistence type="inferred from homology"/>
<evidence type="ECO:0000256" key="6">
    <source>
        <dbReference type="PROSITE-ProRule" id="PRU00192"/>
    </source>
</evidence>
<keyword evidence="12" id="KW-1185">Reference proteome</keyword>
<feature type="domain" description="C2 DOCK-type" evidence="9">
    <location>
        <begin position="417"/>
        <end position="605"/>
    </location>
</feature>
<dbReference type="PROSITE" id="PS50002">
    <property type="entry name" value="SH3"/>
    <property type="match status" value="1"/>
</dbReference>
<dbReference type="PANTHER" id="PTHR45653">
    <property type="entry name" value="DEDICATOR OF CYTOKINESIS"/>
    <property type="match status" value="1"/>
</dbReference>
<comment type="similarity">
    <text evidence="7">Belongs to the DOCK family.</text>
</comment>
<dbReference type="InterPro" id="IPR032376">
    <property type="entry name" value="DOCK_N"/>
</dbReference>
<dbReference type="GO" id="GO:0005737">
    <property type="term" value="C:cytoplasm"/>
    <property type="evidence" value="ECO:0007669"/>
    <property type="project" value="UniProtKB-SubCell"/>
</dbReference>
<dbReference type="Pfam" id="PF06920">
    <property type="entry name" value="DHR-2_Lobe_A"/>
    <property type="match status" value="1"/>
</dbReference>
<dbReference type="InterPro" id="IPR046769">
    <property type="entry name" value="DOCKER_Lobe_A"/>
</dbReference>
<dbReference type="PROSITE" id="PS51650">
    <property type="entry name" value="C2_DOCK"/>
    <property type="match status" value="1"/>
</dbReference>
<evidence type="ECO:0008006" key="13">
    <source>
        <dbReference type="Google" id="ProtNLM"/>
    </source>
</evidence>
<dbReference type="InterPro" id="IPR036028">
    <property type="entry name" value="SH3-like_dom_sf"/>
</dbReference>
<dbReference type="Pfam" id="PF16172">
    <property type="entry name" value="DOCK_N"/>
    <property type="match status" value="1"/>
</dbReference>
<dbReference type="PROSITE" id="PS51651">
    <property type="entry name" value="DOCKER"/>
    <property type="match status" value="1"/>
</dbReference>
<dbReference type="Gene3D" id="2.60.40.150">
    <property type="entry name" value="C2 domain"/>
    <property type="match status" value="1"/>
</dbReference>
<dbReference type="EMBL" id="CAIIXF020000005">
    <property type="protein sequence ID" value="CAH1782976.1"/>
    <property type="molecule type" value="Genomic_DNA"/>
</dbReference>
<dbReference type="GO" id="GO:0005886">
    <property type="term" value="C:plasma membrane"/>
    <property type="evidence" value="ECO:0007669"/>
    <property type="project" value="TreeGrafter"/>
</dbReference>
<comment type="caution">
    <text evidence="11">The sequence shown here is derived from an EMBL/GenBank/DDBJ whole genome shotgun (WGS) entry which is preliminary data.</text>
</comment>
<dbReference type="CDD" id="cd11872">
    <property type="entry name" value="SH3_DOCK_AB"/>
    <property type="match status" value="1"/>
</dbReference>
<name>A0A8S4NRL0_OWEFU</name>
<keyword evidence="5" id="KW-0344">Guanine-nucleotide releasing factor</keyword>
<evidence type="ECO:0000259" key="9">
    <source>
        <dbReference type="PROSITE" id="PS51650"/>
    </source>
</evidence>
<evidence type="ECO:0000313" key="12">
    <source>
        <dbReference type="Proteomes" id="UP000749559"/>
    </source>
</evidence>
<evidence type="ECO:0000256" key="2">
    <source>
        <dbReference type="ARBA" id="ARBA00022443"/>
    </source>
</evidence>
<keyword evidence="3" id="KW-0963">Cytoplasm</keyword>
<feature type="domain" description="DOCKER" evidence="10">
    <location>
        <begin position="1211"/>
        <end position="1346"/>
    </location>
</feature>
<evidence type="ECO:0000259" key="10">
    <source>
        <dbReference type="PROSITE" id="PS51651"/>
    </source>
</evidence>
<dbReference type="Pfam" id="PF23554">
    <property type="entry name" value="TPR_DOCK"/>
    <property type="match status" value="1"/>
</dbReference>
<dbReference type="GO" id="GO:0016477">
    <property type="term" value="P:cell migration"/>
    <property type="evidence" value="ECO:0007669"/>
    <property type="project" value="TreeGrafter"/>
</dbReference>
<dbReference type="InterPro" id="IPR042455">
    <property type="entry name" value="DOCK_N_sub1"/>
</dbReference>
<dbReference type="Gene3D" id="1.20.1270.350">
    <property type="entry name" value="Dedicator of cytokinesis N-terminal subdomain"/>
    <property type="match status" value="1"/>
</dbReference>
<evidence type="ECO:0000256" key="5">
    <source>
        <dbReference type="ARBA" id="ARBA00022658"/>
    </source>
</evidence>
<keyword evidence="4" id="KW-0597">Phosphoprotein</keyword>
<organism evidence="11 12">
    <name type="scientific">Owenia fusiformis</name>
    <name type="common">Polychaete worm</name>
    <dbReference type="NCBI Taxonomy" id="6347"/>
    <lineage>
        <taxon>Eukaryota</taxon>
        <taxon>Metazoa</taxon>
        <taxon>Spiralia</taxon>
        <taxon>Lophotrochozoa</taxon>
        <taxon>Annelida</taxon>
        <taxon>Polychaeta</taxon>
        <taxon>Sedentaria</taxon>
        <taxon>Canalipalpata</taxon>
        <taxon>Sabellida</taxon>
        <taxon>Oweniida</taxon>
        <taxon>Oweniidae</taxon>
        <taxon>Owenia</taxon>
    </lineage>
</organism>
<dbReference type="InterPro" id="IPR016024">
    <property type="entry name" value="ARM-type_fold"/>
</dbReference>
<dbReference type="InterPro" id="IPR035892">
    <property type="entry name" value="C2_domain_sf"/>
</dbReference>
<dbReference type="Proteomes" id="UP000749559">
    <property type="component" value="Unassembled WGS sequence"/>
</dbReference>
<dbReference type="GO" id="GO:0005085">
    <property type="term" value="F:guanyl-nucleotide exchange factor activity"/>
    <property type="evidence" value="ECO:0007669"/>
    <property type="project" value="UniProtKB-KW"/>
</dbReference>
<dbReference type="Gene3D" id="1.25.40.410">
    <property type="match status" value="1"/>
</dbReference>
<dbReference type="InterPro" id="IPR001452">
    <property type="entry name" value="SH3_domain"/>
</dbReference>
<dbReference type="GO" id="GO:0007264">
    <property type="term" value="P:small GTPase-mediated signal transduction"/>
    <property type="evidence" value="ECO:0007669"/>
    <property type="project" value="InterPro"/>
</dbReference>
<dbReference type="SMART" id="SM00326">
    <property type="entry name" value="SH3"/>
    <property type="match status" value="1"/>
</dbReference>
<gene>
    <name evidence="11" type="ORF">OFUS_LOCUS9364</name>
</gene>
<evidence type="ECO:0000256" key="7">
    <source>
        <dbReference type="PROSITE-ProRule" id="PRU00983"/>
    </source>
</evidence>
<dbReference type="Gene3D" id="2.30.30.40">
    <property type="entry name" value="SH3 Domains"/>
    <property type="match status" value="1"/>
</dbReference>
<reference evidence="11" key="1">
    <citation type="submission" date="2022-03" db="EMBL/GenBank/DDBJ databases">
        <authorList>
            <person name="Martin C."/>
        </authorList>
    </citation>
    <scope>NUCLEOTIDE SEQUENCE</scope>
</reference>
<dbReference type="SUPFAM" id="SSF50044">
    <property type="entry name" value="SH3-domain"/>
    <property type="match status" value="1"/>
</dbReference>
<evidence type="ECO:0000313" key="11">
    <source>
        <dbReference type="EMBL" id="CAH1782976.1"/>
    </source>
</evidence>
<evidence type="ECO:0000259" key="8">
    <source>
        <dbReference type="PROSITE" id="PS50002"/>
    </source>
</evidence>
<dbReference type="InterPro" id="IPR027007">
    <property type="entry name" value="C2_DOCK-type_domain"/>
</dbReference>
<evidence type="ECO:0000256" key="1">
    <source>
        <dbReference type="ARBA" id="ARBA00004496"/>
    </source>
</evidence>
<dbReference type="PANTHER" id="PTHR45653:SF10">
    <property type="entry name" value="MYOBLAST CITY, ISOFORM B"/>
    <property type="match status" value="1"/>
</dbReference>
<evidence type="ECO:0000256" key="4">
    <source>
        <dbReference type="ARBA" id="ARBA00022553"/>
    </source>
</evidence>